<evidence type="ECO:0000313" key="1">
    <source>
        <dbReference type="EnsemblPlants" id="AET4Gv20171500.3"/>
    </source>
</evidence>
<protein>
    <submittedName>
        <fullName evidence="1">Uncharacterized protein</fullName>
    </submittedName>
</protein>
<reference evidence="1" key="3">
    <citation type="journal article" date="2017" name="Nature">
        <title>Genome sequence of the progenitor of the wheat D genome Aegilops tauschii.</title>
        <authorList>
            <person name="Luo M.C."/>
            <person name="Gu Y.Q."/>
            <person name="Puiu D."/>
            <person name="Wang H."/>
            <person name="Twardziok S.O."/>
            <person name="Deal K.R."/>
            <person name="Huo N."/>
            <person name="Zhu T."/>
            <person name="Wang L."/>
            <person name="Wang Y."/>
            <person name="McGuire P.E."/>
            <person name="Liu S."/>
            <person name="Long H."/>
            <person name="Ramasamy R.K."/>
            <person name="Rodriguez J.C."/>
            <person name="Van S.L."/>
            <person name="Yuan L."/>
            <person name="Wang Z."/>
            <person name="Xia Z."/>
            <person name="Xiao L."/>
            <person name="Anderson O.D."/>
            <person name="Ouyang S."/>
            <person name="Liang Y."/>
            <person name="Zimin A.V."/>
            <person name="Pertea G."/>
            <person name="Qi P."/>
            <person name="Bennetzen J.L."/>
            <person name="Dai X."/>
            <person name="Dawson M.W."/>
            <person name="Muller H.G."/>
            <person name="Kugler K."/>
            <person name="Rivarola-Duarte L."/>
            <person name="Spannagl M."/>
            <person name="Mayer K.F.X."/>
            <person name="Lu F.H."/>
            <person name="Bevan M.W."/>
            <person name="Leroy P."/>
            <person name="Li P."/>
            <person name="You F.M."/>
            <person name="Sun Q."/>
            <person name="Liu Z."/>
            <person name="Lyons E."/>
            <person name="Wicker T."/>
            <person name="Salzberg S.L."/>
            <person name="Devos K.M."/>
            <person name="Dvorak J."/>
        </authorList>
    </citation>
    <scope>NUCLEOTIDE SEQUENCE [LARGE SCALE GENOMIC DNA]</scope>
    <source>
        <strain evidence="1">cv. AL8/78</strain>
    </source>
</reference>
<dbReference type="EnsemblPlants" id="AET4Gv20171500.3">
    <property type="protein sequence ID" value="AET4Gv20171500.3"/>
    <property type="gene ID" value="AET4Gv20171500"/>
</dbReference>
<dbReference type="Gramene" id="AET4Gv20171500.3">
    <property type="protein sequence ID" value="AET4Gv20171500.3"/>
    <property type="gene ID" value="AET4Gv20171500"/>
</dbReference>
<dbReference type="AlphaFoldDB" id="A0A453HFR3"/>
<name>A0A453HFR3_AEGTS</name>
<keyword evidence="2" id="KW-1185">Reference proteome</keyword>
<reference evidence="1" key="4">
    <citation type="submission" date="2019-03" db="UniProtKB">
        <authorList>
            <consortium name="EnsemblPlants"/>
        </authorList>
    </citation>
    <scope>IDENTIFICATION</scope>
</reference>
<dbReference type="Proteomes" id="UP000015105">
    <property type="component" value="Chromosome 4D"/>
</dbReference>
<reference evidence="1" key="5">
    <citation type="journal article" date="2021" name="G3 (Bethesda)">
        <title>Aegilops tauschii genome assembly Aet v5.0 features greater sequence contiguity and improved annotation.</title>
        <authorList>
            <person name="Wang L."/>
            <person name="Zhu T."/>
            <person name="Rodriguez J.C."/>
            <person name="Deal K.R."/>
            <person name="Dubcovsky J."/>
            <person name="McGuire P.E."/>
            <person name="Lux T."/>
            <person name="Spannagl M."/>
            <person name="Mayer K.F.X."/>
            <person name="Baldrich P."/>
            <person name="Meyers B.C."/>
            <person name="Huo N."/>
            <person name="Gu Y.Q."/>
            <person name="Zhou H."/>
            <person name="Devos K.M."/>
            <person name="Bennetzen J.L."/>
            <person name="Unver T."/>
            <person name="Budak H."/>
            <person name="Gulick P.J."/>
            <person name="Galiba G."/>
            <person name="Kalapos B."/>
            <person name="Nelson D.R."/>
            <person name="Li P."/>
            <person name="You F.M."/>
            <person name="Luo M.C."/>
            <person name="Dvorak J."/>
        </authorList>
    </citation>
    <scope>NUCLEOTIDE SEQUENCE [LARGE SCALE GENOMIC DNA]</scope>
    <source>
        <strain evidence="1">cv. AL8/78</strain>
    </source>
</reference>
<reference evidence="2" key="2">
    <citation type="journal article" date="2017" name="Nat. Plants">
        <title>The Aegilops tauschii genome reveals multiple impacts of transposons.</title>
        <authorList>
            <person name="Zhao G."/>
            <person name="Zou C."/>
            <person name="Li K."/>
            <person name="Wang K."/>
            <person name="Li T."/>
            <person name="Gao L."/>
            <person name="Zhang X."/>
            <person name="Wang H."/>
            <person name="Yang Z."/>
            <person name="Liu X."/>
            <person name="Jiang W."/>
            <person name="Mao L."/>
            <person name="Kong X."/>
            <person name="Jiao Y."/>
            <person name="Jia J."/>
        </authorList>
    </citation>
    <scope>NUCLEOTIDE SEQUENCE [LARGE SCALE GENOMIC DNA]</scope>
    <source>
        <strain evidence="2">cv. AL8/78</strain>
    </source>
</reference>
<evidence type="ECO:0000313" key="2">
    <source>
        <dbReference type="Proteomes" id="UP000015105"/>
    </source>
</evidence>
<organism evidence="1 2">
    <name type="scientific">Aegilops tauschii subsp. strangulata</name>
    <name type="common">Goatgrass</name>
    <dbReference type="NCBI Taxonomy" id="200361"/>
    <lineage>
        <taxon>Eukaryota</taxon>
        <taxon>Viridiplantae</taxon>
        <taxon>Streptophyta</taxon>
        <taxon>Embryophyta</taxon>
        <taxon>Tracheophyta</taxon>
        <taxon>Spermatophyta</taxon>
        <taxon>Magnoliopsida</taxon>
        <taxon>Liliopsida</taxon>
        <taxon>Poales</taxon>
        <taxon>Poaceae</taxon>
        <taxon>BOP clade</taxon>
        <taxon>Pooideae</taxon>
        <taxon>Triticodae</taxon>
        <taxon>Triticeae</taxon>
        <taxon>Triticinae</taxon>
        <taxon>Aegilops</taxon>
    </lineage>
</organism>
<proteinExistence type="predicted"/>
<accession>A0A453HFR3</accession>
<reference evidence="2" key="1">
    <citation type="journal article" date="2014" name="Science">
        <title>Ancient hybridizations among the ancestral genomes of bread wheat.</title>
        <authorList>
            <consortium name="International Wheat Genome Sequencing Consortium,"/>
            <person name="Marcussen T."/>
            <person name="Sandve S.R."/>
            <person name="Heier L."/>
            <person name="Spannagl M."/>
            <person name="Pfeifer M."/>
            <person name="Jakobsen K.S."/>
            <person name="Wulff B.B."/>
            <person name="Steuernagel B."/>
            <person name="Mayer K.F."/>
            <person name="Olsen O.A."/>
        </authorList>
    </citation>
    <scope>NUCLEOTIDE SEQUENCE [LARGE SCALE GENOMIC DNA]</scope>
    <source>
        <strain evidence="2">cv. AL8/78</strain>
    </source>
</reference>
<sequence>MSQPKFCIDMIHCAYICGSSVVSNKTILSHARPTPVRFQILASWLQSILYYFLLFSNCSGATGSKWCPLV</sequence>